<dbReference type="EMBL" id="UGYW01000002">
    <property type="protein sequence ID" value="SUJ29454.1"/>
    <property type="molecule type" value="Genomic_DNA"/>
</dbReference>
<gene>
    <name evidence="1" type="ORF">NCTC11388_04647</name>
</gene>
<accession>A0A380CUX2</accession>
<name>A0A380CUX2_SPHSI</name>
<protein>
    <submittedName>
        <fullName evidence="1">Uncharacterized protein</fullName>
    </submittedName>
</protein>
<evidence type="ECO:0000313" key="1">
    <source>
        <dbReference type="EMBL" id="SUJ29454.1"/>
    </source>
</evidence>
<dbReference type="AlphaFoldDB" id="A0A380CUX2"/>
<proteinExistence type="predicted"/>
<organism evidence="1 2">
    <name type="scientific">Sphingobacterium spiritivorum</name>
    <name type="common">Flavobacterium spiritivorum</name>
    <dbReference type="NCBI Taxonomy" id="258"/>
    <lineage>
        <taxon>Bacteria</taxon>
        <taxon>Pseudomonadati</taxon>
        <taxon>Bacteroidota</taxon>
        <taxon>Sphingobacteriia</taxon>
        <taxon>Sphingobacteriales</taxon>
        <taxon>Sphingobacteriaceae</taxon>
        <taxon>Sphingobacterium</taxon>
    </lineage>
</organism>
<evidence type="ECO:0000313" key="2">
    <source>
        <dbReference type="Proteomes" id="UP000254893"/>
    </source>
</evidence>
<sequence>MEQFLKLINQAGLASQVVTDLSLVVDDKHITHGCIFNVKVDRKNFKLFVPSPLHEPLLANGKKTFIERNYSDKRGNAAQITDLCSFTSHSTCMLQGRILR</sequence>
<reference evidence="1 2" key="1">
    <citation type="submission" date="2018-06" db="EMBL/GenBank/DDBJ databases">
        <authorList>
            <consortium name="Pathogen Informatics"/>
            <person name="Doyle S."/>
        </authorList>
    </citation>
    <scope>NUCLEOTIDE SEQUENCE [LARGE SCALE GENOMIC DNA]</scope>
    <source>
        <strain evidence="1 2">NCTC11388</strain>
    </source>
</reference>
<dbReference type="Proteomes" id="UP000254893">
    <property type="component" value="Unassembled WGS sequence"/>
</dbReference>